<dbReference type="InterPro" id="IPR002082">
    <property type="entry name" value="Asp_carbamoyltransf"/>
</dbReference>
<keyword evidence="11" id="KW-1185">Reference proteome</keyword>
<evidence type="ECO:0000256" key="2">
    <source>
        <dbReference type="ARBA" id="ARBA00008896"/>
    </source>
</evidence>
<evidence type="ECO:0000256" key="5">
    <source>
        <dbReference type="ARBA" id="ARBA00043884"/>
    </source>
</evidence>
<evidence type="ECO:0000259" key="8">
    <source>
        <dbReference type="Pfam" id="PF00185"/>
    </source>
</evidence>
<dbReference type="PRINTS" id="PR00100">
    <property type="entry name" value="AOTCASE"/>
</dbReference>
<dbReference type="Pfam" id="PF00185">
    <property type="entry name" value="OTCace"/>
    <property type="match status" value="1"/>
</dbReference>
<evidence type="ECO:0000313" key="10">
    <source>
        <dbReference type="EMBL" id="KGX85706.1"/>
    </source>
</evidence>
<dbReference type="PANTHER" id="PTHR45753">
    <property type="entry name" value="ORNITHINE CARBAMOYLTRANSFERASE, MITOCHONDRIAL"/>
    <property type="match status" value="1"/>
</dbReference>
<dbReference type="GO" id="GO:0044205">
    <property type="term" value="P:'de novo' UMP biosynthetic process"/>
    <property type="evidence" value="ECO:0007669"/>
    <property type="project" value="UniProtKB-UniRule"/>
</dbReference>
<reference evidence="10 11" key="1">
    <citation type="submission" date="2013-08" db="EMBL/GenBank/DDBJ databases">
        <authorList>
            <person name="Huang J."/>
            <person name="Wang G."/>
        </authorList>
    </citation>
    <scope>NUCLEOTIDE SEQUENCE [LARGE SCALE GENOMIC DNA]</scope>
    <source>
        <strain evidence="10 11">BH030004</strain>
    </source>
</reference>
<dbReference type="EC" id="2.1.3.2" evidence="7"/>
<dbReference type="GO" id="GO:0006520">
    <property type="term" value="P:amino acid metabolic process"/>
    <property type="evidence" value="ECO:0007669"/>
    <property type="project" value="InterPro"/>
</dbReference>
<feature type="binding site" evidence="7">
    <location>
        <position position="75"/>
    </location>
    <ligand>
        <name>L-aspartate</name>
        <dbReference type="ChEBI" id="CHEBI:29991"/>
    </ligand>
</feature>
<feature type="binding site" evidence="7">
    <location>
        <position position="48"/>
    </location>
    <ligand>
        <name>carbamoyl phosphate</name>
        <dbReference type="ChEBI" id="CHEBI:58228"/>
    </ligand>
</feature>
<gene>
    <name evidence="7" type="primary">pyrB</name>
    <name evidence="10" type="ORF">N783_13860</name>
</gene>
<feature type="domain" description="Aspartate/ornithine carbamoyltransferase Asp/Orn-binding" evidence="8">
    <location>
        <begin position="144"/>
        <end position="285"/>
    </location>
</feature>
<dbReference type="OrthoDB" id="9774690at2"/>
<evidence type="ECO:0000256" key="6">
    <source>
        <dbReference type="ARBA" id="ARBA00048859"/>
    </source>
</evidence>
<dbReference type="FunFam" id="3.40.50.1370:FF:000011">
    <property type="entry name" value="Aspartate carbamoyltransferase"/>
    <property type="match status" value="1"/>
</dbReference>
<organism evidence="10 11">
    <name type="scientific">Pontibacillus marinus BH030004 = DSM 16465</name>
    <dbReference type="NCBI Taxonomy" id="1385511"/>
    <lineage>
        <taxon>Bacteria</taxon>
        <taxon>Bacillati</taxon>
        <taxon>Bacillota</taxon>
        <taxon>Bacilli</taxon>
        <taxon>Bacillales</taxon>
        <taxon>Bacillaceae</taxon>
        <taxon>Pontibacillus</taxon>
    </lineage>
</organism>
<feature type="binding site" evidence="7">
    <location>
        <position position="248"/>
    </location>
    <ligand>
        <name>carbamoyl phosphate</name>
        <dbReference type="ChEBI" id="CHEBI:58228"/>
    </ligand>
</feature>
<feature type="binding site" evidence="7">
    <location>
        <position position="47"/>
    </location>
    <ligand>
        <name>carbamoyl phosphate</name>
        <dbReference type="ChEBI" id="CHEBI:58228"/>
    </ligand>
</feature>
<dbReference type="SUPFAM" id="SSF53671">
    <property type="entry name" value="Aspartate/ornithine carbamoyltransferase"/>
    <property type="match status" value="1"/>
</dbReference>
<feature type="binding site" evidence="7">
    <location>
        <position position="208"/>
    </location>
    <ligand>
        <name>L-aspartate</name>
        <dbReference type="ChEBI" id="CHEBI:29991"/>
    </ligand>
</feature>
<dbReference type="InterPro" id="IPR006130">
    <property type="entry name" value="Asp/Orn_carbamoylTrfase"/>
</dbReference>
<feature type="binding site" evidence="7">
    <location>
        <position position="128"/>
    </location>
    <ligand>
        <name>carbamoyl phosphate</name>
        <dbReference type="ChEBI" id="CHEBI:58228"/>
    </ligand>
</feature>
<dbReference type="GO" id="GO:0016597">
    <property type="term" value="F:amino acid binding"/>
    <property type="evidence" value="ECO:0007669"/>
    <property type="project" value="InterPro"/>
</dbReference>
<keyword evidence="4 7" id="KW-0665">Pyrimidine biosynthesis</keyword>
<feature type="binding site" evidence="7">
    <location>
        <position position="97"/>
    </location>
    <ligand>
        <name>carbamoyl phosphate</name>
        <dbReference type="ChEBI" id="CHEBI:58228"/>
    </ligand>
</feature>
<evidence type="ECO:0000313" key="11">
    <source>
        <dbReference type="Proteomes" id="UP000030403"/>
    </source>
</evidence>
<evidence type="ECO:0000256" key="4">
    <source>
        <dbReference type="ARBA" id="ARBA00022975"/>
    </source>
</evidence>
<evidence type="ECO:0000256" key="1">
    <source>
        <dbReference type="ARBA" id="ARBA00004852"/>
    </source>
</evidence>
<dbReference type="AlphaFoldDB" id="A0A0A5FY08"/>
<dbReference type="InterPro" id="IPR006131">
    <property type="entry name" value="Asp_carbamoyltransf_Asp/Orn-bd"/>
</dbReference>
<feature type="domain" description="Aspartate/ornithine carbamoyltransferase carbamoyl-P binding" evidence="9">
    <location>
        <begin position="3"/>
        <end position="138"/>
    </location>
</feature>
<feature type="binding site" evidence="7">
    <location>
        <position position="125"/>
    </location>
    <ligand>
        <name>carbamoyl phosphate</name>
        <dbReference type="ChEBI" id="CHEBI:58228"/>
    </ligand>
</feature>
<dbReference type="NCBIfam" id="NF002032">
    <property type="entry name" value="PRK00856.1"/>
    <property type="match status" value="1"/>
</dbReference>
<dbReference type="PROSITE" id="PS00097">
    <property type="entry name" value="CARBAMOYLTRANSFERASE"/>
    <property type="match status" value="1"/>
</dbReference>
<comment type="similarity">
    <text evidence="2 7">Belongs to the aspartate/ornithine carbamoyltransferase superfamily. ATCase family.</text>
</comment>
<proteinExistence type="inferred from homology"/>
<dbReference type="GO" id="GO:0006207">
    <property type="term" value="P:'de novo' pyrimidine nucleobase biosynthetic process"/>
    <property type="evidence" value="ECO:0007669"/>
    <property type="project" value="InterPro"/>
</dbReference>
<accession>A0A0A5FY08</accession>
<comment type="subunit">
    <text evidence="7">Heterododecamer (2C3:3R2) of six catalytic PyrB chains organized as two trimers (C3), and six regulatory PyrI chains organized as three dimers (R2).</text>
</comment>
<keyword evidence="3 7" id="KW-0808">Transferase</keyword>
<dbReference type="InterPro" id="IPR036901">
    <property type="entry name" value="Asp/Orn_carbamoylTrfase_sf"/>
</dbReference>
<name>A0A0A5FY08_9BACI</name>
<comment type="catalytic activity">
    <reaction evidence="6 7">
        <text>carbamoyl phosphate + L-aspartate = N-carbamoyl-L-aspartate + phosphate + H(+)</text>
        <dbReference type="Rhea" id="RHEA:20013"/>
        <dbReference type="ChEBI" id="CHEBI:15378"/>
        <dbReference type="ChEBI" id="CHEBI:29991"/>
        <dbReference type="ChEBI" id="CHEBI:32814"/>
        <dbReference type="ChEBI" id="CHEBI:43474"/>
        <dbReference type="ChEBI" id="CHEBI:58228"/>
        <dbReference type="EC" id="2.1.3.2"/>
    </reaction>
</comment>
<dbReference type="eggNOG" id="COG0540">
    <property type="taxonomic scope" value="Bacteria"/>
</dbReference>
<evidence type="ECO:0000259" key="9">
    <source>
        <dbReference type="Pfam" id="PF02729"/>
    </source>
</evidence>
<dbReference type="InterPro" id="IPR006132">
    <property type="entry name" value="Asp/Orn_carbamoyltranf_P-bd"/>
</dbReference>
<comment type="pathway">
    <text evidence="1 7">Pyrimidine metabolism; UMP biosynthesis via de novo pathway; (S)-dihydroorotate from bicarbonate: step 2/3.</text>
</comment>
<dbReference type="NCBIfam" id="TIGR00670">
    <property type="entry name" value="asp_carb_tr"/>
    <property type="match status" value="1"/>
</dbReference>
<dbReference type="Proteomes" id="UP000030403">
    <property type="component" value="Unassembled WGS sequence"/>
</dbReference>
<dbReference type="STRING" id="1385511.GCA_000425225_00972"/>
<dbReference type="Pfam" id="PF02729">
    <property type="entry name" value="OTCace_N"/>
    <property type="match status" value="1"/>
</dbReference>
<dbReference type="HAMAP" id="MF_00001">
    <property type="entry name" value="Asp_carb_tr"/>
    <property type="match status" value="1"/>
</dbReference>
<dbReference type="GO" id="GO:0005829">
    <property type="term" value="C:cytosol"/>
    <property type="evidence" value="ECO:0007669"/>
    <property type="project" value="TreeGrafter"/>
</dbReference>
<sequence>MNHILRMCDLTDEDLYRLFDKADKAKENKIHVQQAFVANLFFEPSTRTKMSFEVAEKKLGLETLDFTSESSSVQKGESLYDTVRTFEALGANAVVIRHEKENYYDDLLEGVSIPIINGGDGKGEHPTQSLLDLYTIYQEYGYFEGLTVVIAGDIKHSRVARSNAYILNRLGANVSFTGPESWQDESLVFPYLPIDEAVEQCDVLMMLRIQEERHQNRINNQQGYLQQFGLTVDREKRMKHKSIILHPAPVNRGVEIASELVECSRSRIFQQMSNGVYIRMAALEHVLRGGTENEKTTETSTHLSR</sequence>
<evidence type="ECO:0000256" key="7">
    <source>
        <dbReference type="HAMAP-Rule" id="MF_00001"/>
    </source>
</evidence>
<feature type="binding site" evidence="7">
    <location>
        <position position="249"/>
    </location>
    <ligand>
        <name>carbamoyl phosphate</name>
        <dbReference type="ChEBI" id="CHEBI:58228"/>
    </ligand>
</feature>
<evidence type="ECO:0000256" key="3">
    <source>
        <dbReference type="ARBA" id="ARBA00022679"/>
    </source>
</evidence>
<dbReference type="Gene3D" id="3.40.50.1370">
    <property type="entry name" value="Aspartate/ornithine carbamoyltransferase"/>
    <property type="match status" value="2"/>
</dbReference>
<protein>
    <recommendedName>
        <fullName evidence="7">Aspartate carbamoyltransferase</fullName>
        <ecNumber evidence="7">2.1.3.2</ecNumber>
    </recommendedName>
    <alternativeName>
        <fullName evidence="7">Aspartate transcarbamylase</fullName>
        <shortName evidence="7">ATCase</shortName>
    </alternativeName>
</protein>
<dbReference type="RefSeq" id="WP_027448219.1">
    <property type="nucleotide sequence ID" value="NZ_AVPF01000037.1"/>
</dbReference>
<comment type="caution">
    <text evidence="10">The sequence shown here is derived from an EMBL/GenBank/DDBJ whole genome shotgun (WGS) entry which is preliminary data.</text>
</comment>
<dbReference type="EMBL" id="AVPF01000037">
    <property type="protein sequence ID" value="KGX85706.1"/>
    <property type="molecule type" value="Genomic_DNA"/>
</dbReference>
<dbReference type="GO" id="GO:0004070">
    <property type="term" value="F:aspartate carbamoyltransferase activity"/>
    <property type="evidence" value="ECO:0007669"/>
    <property type="project" value="UniProtKB-UniRule"/>
</dbReference>
<dbReference type="UniPathway" id="UPA00070">
    <property type="reaction ID" value="UER00116"/>
</dbReference>
<dbReference type="PRINTS" id="PR00101">
    <property type="entry name" value="ATCASE"/>
</dbReference>
<dbReference type="PANTHER" id="PTHR45753:SF6">
    <property type="entry name" value="ASPARTATE CARBAMOYLTRANSFERASE"/>
    <property type="match status" value="1"/>
</dbReference>
<feature type="binding site" evidence="7">
    <location>
        <position position="158"/>
    </location>
    <ligand>
        <name>L-aspartate</name>
        <dbReference type="ChEBI" id="CHEBI:29991"/>
    </ligand>
</feature>
<comment type="function">
    <text evidence="5 7">Catalyzes the condensation of carbamoyl phosphate and aspartate to form carbamoyl aspartate and inorganic phosphate, the committed step in the de novo pyrimidine nucleotide biosynthesis pathway.</text>
</comment>